<keyword evidence="7 15" id="KW-0547">Nucleotide-binding</keyword>
<sequence length="671" mass="74404">MDFKKNKKSIVLWVILGLLIISVFNLYRKNLGTAPVVVDYSEFIERVQEGKVQDAALQGEVLEAIYKNGERVQIFLPRIIQLQNLPLTLFKDKGVRFRFVPLEVSFFNFYTLLQIALPFLTVGLIWFLYYRKAQGGGGRSLGFGQSKANFIDPSQHHITFADVEGAESAKEDLQEVVDFLKSPEKFELLGGKIPKGVLLVGPPGTGKTLLAKAVAGEAGVPFVFISGSDFVEMFVGVGASRVRDLFRQAKEQKPCIIFIDEIDAVGRARGGHAGGGHDERDQTLNQLLVEMDGFNEREGIIVLAATNRVDVLDKALIRAGRFDRQIMVPLPDLKGREGILRVHTRKVLLSPEVSLLQVARGTIGFSGADLANLVNEAALRAAKLNKSSVDKEDFEAGRDKILMGPERKHMIMTESDRRLTAFHEAGHALVAAYSSHSDPIHKATIVPRGMALGLVMRLPETDKVSVTRASLLADLDVALAGRVAEEMMFGEEGITTGASSDFRFATNLARKMVTHWGMSKKVGYLFYGEQDEYWGGLTAHISDREVNQIDEEIRNLLKAAHQRTLDLLTRYKDQLILLAETLLTYETLSGEEIDELLETGVLKRPIPEVEEEKKEAVDLKNGSEPGVLVEDFSVENKESGTPETPSIFPMVFQLLKSYWRMVLKHGGVLGV</sequence>
<dbReference type="FunFam" id="1.10.8.60:FF:000001">
    <property type="entry name" value="ATP-dependent zinc metalloprotease FtsH"/>
    <property type="match status" value="1"/>
</dbReference>
<accession>A0A2S5R822</accession>
<evidence type="ECO:0000256" key="12">
    <source>
        <dbReference type="ARBA" id="ARBA00023049"/>
    </source>
</evidence>
<comment type="subcellular location">
    <subcellularLocation>
        <location evidence="15">Cell membrane</location>
        <topology evidence="15">Multi-pass membrane protein</topology>
        <orientation evidence="15">Cytoplasmic side</orientation>
    </subcellularLocation>
    <subcellularLocation>
        <location evidence="1">Membrane</location>
    </subcellularLocation>
</comment>
<dbReference type="InterPro" id="IPR005936">
    <property type="entry name" value="FtsH"/>
</dbReference>
<dbReference type="SUPFAM" id="SSF140990">
    <property type="entry name" value="FtsH protease domain-like"/>
    <property type="match status" value="1"/>
</dbReference>
<keyword evidence="6 15" id="KW-0479">Metal-binding</keyword>
<feature type="binding site" evidence="15">
    <location>
        <position position="427"/>
    </location>
    <ligand>
        <name>Zn(2+)</name>
        <dbReference type="ChEBI" id="CHEBI:29105"/>
        <note>catalytic</note>
    </ligand>
</feature>
<feature type="binding site" evidence="15">
    <location>
        <position position="423"/>
    </location>
    <ligand>
        <name>Zn(2+)</name>
        <dbReference type="ChEBI" id="CHEBI:29105"/>
        <note>catalytic</note>
    </ligand>
</feature>
<dbReference type="Proteomes" id="UP000239425">
    <property type="component" value="Unassembled WGS sequence"/>
</dbReference>
<name>A0A2S5R822_9PROT</name>
<dbReference type="OrthoDB" id="9809379at2"/>
<keyword evidence="13 15" id="KW-0472">Membrane</keyword>
<dbReference type="InterPro" id="IPR000642">
    <property type="entry name" value="Peptidase_M41"/>
</dbReference>
<keyword evidence="5 15" id="KW-0812">Transmembrane</keyword>
<evidence type="ECO:0000256" key="1">
    <source>
        <dbReference type="ARBA" id="ARBA00004370"/>
    </source>
</evidence>
<dbReference type="InterPro" id="IPR003959">
    <property type="entry name" value="ATPase_AAA_core"/>
</dbReference>
<dbReference type="InterPro" id="IPR003960">
    <property type="entry name" value="ATPase_AAA_CS"/>
</dbReference>
<evidence type="ECO:0000313" key="18">
    <source>
        <dbReference type="EMBL" id="PPE03450.1"/>
    </source>
</evidence>
<dbReference type="Pfam" id="PF06480">
    <property type="entry name" value="FtsH_ext"/>
    <property type="match status" value="1"/>
</dbReference>
<dbReference type="Gene3D" id="3.30.720.210">
    <property type="match status" value="1"/>
</dbReference>
<dbReference type="InterPro" id="IPR011546">
    <property type="entry name" value="Pept_M41_FtsH_extracell"/>
</dbReference>
<dbReference type="GO" id="GO:0006508">
    <property type="term" value="P:proteolysis"/>
    <property type="evidence" value="ECO:0007669"/>
    <property type="project" value="UniProtKB-KW"/>
</dbReference>
<comment type="subunit">
    <text evidence="15">Homohexamer.</text>
</comment>
<evidence type="ECO:0000256" key="13">
    <source>
        <dbReference type="ARBA" id="ARBA00023136"/>
    </source>
</evidence>
<dbReference type="PANTHER" id="PTHR23076">
    <property type="entry name" value="METALLOPROTEASE M41 FTSH"/>
    <property type="match status" value="1"/>
</dbReference>
<dbReference type="EMBL" id="PHHC01000101">
    <property type="protein sequence ID" value="PPE03450.1"/>
    <property type="molecule type" value="Genomic_DNA"/>
</dbReference>
<evidence type="ECO:0000256" key="10">
    <source>
        <dbReference type="ARBA" id="ARBA00022840"/>
    </source>
</evidence>
<dbReference type="FunFam" id="3.40.50.300:FF:000001">
    <property type="entry name" value="ATP-dependent zinc metalloprotease FtsH"/>
    <property type="match status" value="1"/>
</dbReference>
<evidence type="ECO:0000256" key="6">
    <source>
        <dbReference type="ARBA" id="ARBA00022723"/>
    </source>
</evidence>
<comment type="cofactor">
    <cofactor evidence="15">
        <name>Zn(2+)</name>
        <dbReference type="ChEBI" id="CHEBI:29105"/>
    </cofactor>
    <text evidence="15">Binds 1 zinc ion per subunit.</text>
</comment>
<keyword evidence="10 15" id="KW-0067">ATP-binding</keyword>
<evidence type="ECO:0000256" key="4">
    <source>
        <dbReference type="ARBA" id="ARBA00022670"/>
    </source>
</evidence>
<dbReference type="GO" id="GO:0016887">
    <property type="term" value="F:ATP hydrolysis activity"/>
    <property type="evidence" value="ECO:0007669"/>
    <property type="project" value="UniProtKB-UniRule"/>
</dbReference>
<evidence type="ECO:0000256" key="5">
    <source>
        <dbReference type="ARBA" id="ARBA00022692"/>
    </source>
</evidence>
<dbReference type="GO" id="GO:0005886">
    <property type="term" value="C:plasma membrane"/>
    <property type="evidence" value="ECO:0007669"/>
    <property type="project" value="UniProtKB-SubCell"/>
</dbReference>
<dbReference type="SMART" id="SM00382">
    <property type="entry name" value="AAA"/>
    <property type="match status" value="1"/>
</dbReference>
<dbReference type="Pfam" id="PF17862">
    <property type="entry name" value="AAA_lid_3"/>
    <property type="match status" value="1"/>
</dbReference>
<dbReference type="GO" id="GO:0008270">
    <property type="term" value="F:zinc ion binding"/>
    <property type="evidence" value="ECO:0007669"/>
    <property type="project" value="UniProtKB-UniRule"/>
</dbReference>
<comment type="similarity">
    <text evidence="16">Belongs to the AAA ATPase family.</text>
</comment>
<dbReference type="RefSeq" id="WP_104207073.1">
    <property type="nucleotide sequence ID" value="NZ_PHHC01000101.1"/>
</dbReference>
<dbReference type="AlphaFoldDB" id="A0A2S5R822"/>
<evidence type="ECO:0000256" key="14">
    <source>
        <dbReference type="ARBA" id="ARBA00061570"/>
    </source>
</evidence>
<dbReference type="PANTHER" id="PTHR23076:SF97">
    <property type="entry name" value="ATP-DEPENDENT ZINC METALLOPROTEASE YME1L1"/>
    <property type="match status" value="1"/>
</dbReference>
<keyword evidence="19" id="KW-1185">Reference proteome</keyword>
<dbReference type="FunFam" id="1.20.58.760:FF:000001">
    <property type="entry name" value="ATP-dependent zinc metalloprotease FtsH"/>
    <property type="match status" value="1"/>
</dbReference>
<dbReference type="Pfam" id="PF01434">
    <property type="entry name" value="Peptidase_M41"/>
    <property type="match status" value="1"/>
</dbReference>
<dbReference type="Pfam" id="PF00004">
    <property type="entry name" value="AAA"/>
    <property type="match status" value="1"/>
</dbReference>
<keyword evidence="3 15" id="KW-1003">Cell membrane</keyword>
<dbReference type="Gene3D" id="1.20.58.760">
    <property type="entry name" value="Peptidase M41"/>
    <property type="match status" value="1"/>
</dbReference>
<dbReference type="GO" id="GO:0004222">
    <property type="term" value="F:metalloendopeptidase activity"/>
    <property type="evidence" value="ECO:0007669"/>
    <property type="project" value="InterPro"/>
</dbReference>
<dbReference type="NCBIfam" id="TIGR01241">
    <property type="entry name" value="FtsH_fam"/>
    <property type="match status" value="1"/>
</dbReference>
<proteinExistence type="inferred from homology"/>
<dbReference type="InterPro" id="IPR041569">
    <property type="entry name" value="AAA_lid_3"/>
</dbReference>
<evidence type="ECO:0000256" key="11">
    <source>
        <dbReference type="ARBA" id="ARBA00022989"/>
    </source>
</evidence>
<keyword evidence="12 15" id="KW-0482">Metalloprotease</keyword>
<dbReference type="HAMAP" id="MF_01458">
    <property type="entry name" value="FtsH"/>
    <property type="match status" value="1"/>
</dbReference>
<organism evidence="18 19">
    <name type="scientific">Holospora curviuscula</name>
    <dbReference type="NCBI Taxonomy" id="1082868"/>
    <lineage>
        <taxon>Bacteria</taxon>
        <taxon>Pseudomonadati</taxon>
        <taxon>Pseudomonadota</taxon>
        <taxon>Alphaproteobacteria</taxon>
        <taxon>Holosporales</taxon>
        <taxon>Holosporaceae</taxon>
        <taxon>Holospora</taxon>
    </lineage>
</organism>
<evidence type="ECO:0000256" key="8">
    <source>
        <dbReference type="ARBA" id="ARBA00022801"/>
    </source>
</evidence>
<evidence type="ECO:0000256" key="9">
    <source>
        <dbReference type="ARBA" id="ARBA00022833"/>
    </source>
</evidence>
<gene>
    <name evidence="15" type="primary">ftsH</name>
    <name evidence="18" type="ORF">HCUR_01105</name>
</gene>
<evidence type="ECO:0000256" key="7">
    <source>
        <dbReference type="ARBA" id="ARBA00022741"/>
    </source>
</evidence>
<comment type="function">
    <text evidence="15">Acts as a processive, ATP-dependent zinc metallopeptidase for both cytoplasmic and membrane proteins. Plays a role in the quality control of integral membrane proteins.</text>
</comment>
<dbReference type="CDD" id="cd19501">
    <property type="entry name" value="RecA-like_FtsH"/>
    <property type="match status" value="1"/>
</dbReference>
<dbReference type="PROSITE" id="PS00674">
    <property type="entry name" value="AAA"/>
    <property type="match status" value="1"/>
</dbReference>
<keyword evidence="11 15" id="KW-1133">Transmembrane helix</keyword>
<dbReference type="Gene3D" id="1.10.8.60">
    <property type="match status" value="1"/>
</dbReference>
<comment type="similarity">
    <text evidence="14 15">In the central section; belongs to the AAA ATPase family.</text>
</comment>
<dbReference type="InterPro" id="IPR027417">
    <property type="entry name" value="P-loop_NTPase"/>
</dbReference>
<feature type="active site" evidence="15">
    <location>
        <position position="424"/>
    </location>
</feature>
<dbReference type="Gene3D" id="3.40.50.300">
    <property type="entry name" value="P-loop containing nucleotide triphosphate hydrolases"/>
    <property type="match status" value="1"/>
</dbReference>
<feature type="transmembrane region" description="Helical" evidence="15">
    <location>
        <begin position="107"/>
        <end position="129"/>
    </location>
</feature>
<feature type="transmembrane region" description="Helical" evidence="15">
    <location>
        <begin position="9"/>
        <end position="27"/>
    </location>
</feature>
<feature type="binding site" evidence="15">
    <location>
        <position position="501"/>
    </location>
    <ligand>
        <name>Zn(2+)</name>
        <dbReference type="ChEBI" id="CHEBI:29105"/>
        <note>catalytic</note>
    </ligand>
</feature>
<evidence type="ECO:0000256" key="2">
    <source>
        <dbReference type="ARBA" id="ARBA00010044"/>
    </source>
</evidence>
<reference evidence="18 19" key="1">
    <citation type="submission" date="2017-11" db="EMBL/GenBank/DDBJ databases">
        <title>Comparative genomic analysis of Holospora spp., intranuclear symbionts of paramecia.</title>
        <authorList>
            <person name="Garushyants S.K."/>
            <person name="Beliavskaya A."/>
            <person name="Malko D.B."/>
            <person name="Logacheva M.D."/>
            <person name="Rautian M.S."/>
            <person name="Gelfand M.S."/>
        </authorList>
    </citation>
    <scope>NUCLEOTIDE SEQUENCE [LARGE SCALE GENOMIC DNA]</scope>
    <source>
        <strain evidence="19">02AZ16</strain>
    </source>
</reference>
<dbReference type="GO" id="GO:0004176">
    <property type="term" value="F:ATP-dependent peptidase activity"/>
    <property type="evidence" value="ECO:0007669"/>
    <property type="project" value="InterPro"/>
</dbReference>
<evidence type="ECO:0000259" key="17">
    <source>
        <dbReference type="SMART" id="SM00382"/>
    </source>
</evidence>
<comment type="similarity">
    <text evidence="2 15">In the C-terminal section; belongs to the peptidase M41 family.</text>
</comment>
<keyword evidence="9 15" id="KW-0862">Zinc</keyword>
<feature type="binding site" evidence="15">
    <location>
        <begin position="201"/>
        <end position="208"/>
    </location>
    <ligand>
        <name>ATP</name>
        <dbReference type="ChEBI" id="CHEBI:30616"/>
    </ligand>
</feature>
<protein>
    <recommendedName>
        <fullName evidence="15">ATP-dependent zinc metalloprotease FtsH</fullName>
        <ecNumber evidence="15">3.4.24.-</ecNumber>
    </recommendedName>
</protein>
<dbReference type="InterPro" id="IPR037219">
    <property type="entry name" value="Peptidase_M41-like"/>
</dbReference>
<keyword evidence="8 15" id="KW-0378">Hydrolase</keyword>
<evidence type="ECO:0000256" key="16">
    <source>
        <dbReference type="RuleBase" id="RU003651"/>
    </source>
</evidence>
<dbReference type="SUPFAM" id="SSF52540">
    <property type="entry name" value="P-loop containing nucleoside triphosphate hydrolases"/>
    <property type="match status" value="1"/>
</dbReference>
<comment type="caution">
    <text evidence="18">The sequence shown here is derived from an EMBL/GenBank/DDBJ whole genome shotgun (WGS) entry which is preliminary data.</text>
</comment>
<feature type="domain" description="AAA+ ATPase" evidence="17">
    <location>
        <begin position="193"/>
        <end position="332"/>
    </location>
</feature>
<evidence type="ECO:0000256" key="15">
    <source>
        <dbReference type="HAMAP-Rule" id="MF_01458"/>
    </source>
</evidence>
<dbReference type="GO" id="GO:0005524">
    <property type="term" value="F:ATP binding"/>
    <property type="evidence" value="ECO:0007669"/>
    <property type="project" value="UniProtKB-UniRule"/>
</dbReference>
<evidence type="ECO:0000313" key="19">
    <source>
        <dbReference type="Proteomes" id="UP000239425"/>
    </source>
</evidence>
<dbReference type="GO" id="GO:0030163">
    <property type="term" value="P:protein catabolic process"/>
    <property type="evidence" value="ECO:0007669"/>
    <property type="project" value="UniProtKB-UniRule"/>
</dbReference>
<keyword evidence="4 15" id="KW-0645">Protease</keyword>
<evidence type="ECO:0000256" key="3">
    <source>
        <dbReference type="ARBA" id="ARBA00022475"/>
    </source>
</evidence>
<dbReference type="EC" id="3.4.24.-" evidence="15"/>
<dbReference type="InterPro" id="IPR003593">
    <property type="entry name" value="AAA+_ATPase"/>
</dbReference>